<feature type="binding site" evidence="10">
    <location>
        <position position="190"/>
    </location>
    <ligand>
        <name>UDP-N-acetyl-alpha-D-glucosamine</name>
        <dbReference type="ChEBI" id="CHEBI:57705"/>
    </ligand>
</feature>
<dbReference type="GO" id="GO:0008360">
    <property type="term" value="P:regulation of cell shape"/>
    <property type="evidence" value="ECO:0007669"/>
    <property type="project" value="UniProtKB-KW"/>
</dbReference>
<dbReference type="OrthoDB" id="9808936at2"/>
<feature type="domain" description="Glycosyltransferase family 28 N-terminal" evidence="11">
    <location>
        <begin position="6"/>
        <end position="144"/>
    </location>
</feature>
<dbReference type="GO" id="GO:0051301">
    <property type="term" value="P:cell division"/>
    <property type="evidence" value="ECO:0007669"/>
    <property type="project" value="UniProtKB-KW"/>
</dbReference>
<dbReference type="GO" id="GO:0005886">
    <property type="term" value="C:plasma membrane"/>
    <property type="evidence" value="ECO:0007669"/>
    <property type="project" value="UniProtKB-SubCell"/>
</dbReference>
<evidence type="ECO:0000256" key="8">
    <source>
        <dbReference type="ARBA" id="ARBA00023306"/>
    </source>
</evidence>
<dbReference type="RefSeq" id="WP_114561867.1">
    <property type="nucleotide sequence ID" value="NZ_CP031124.1"/>
</dbReference>
<accession>A0A345D891</accession>
<evidence type="ECO:0000313" key="13">
    <source>
        <dbReference type="EMBL" id="AXF84579.1"/>
    </source>
</evidence>
<comment type="catalytic activity">
    <reaction evidence="10">
        <text>di-trans,octa-cis-undecaprenyl diphospho-N-acetyl-alpha-D-muramoyl-L-alanyl-D-glutamyl-meso-2,6-diaminopimeloyl-D-alanyl-D-alanine + UDP-N-acetyl-alpha-D-glucosamine = di-trans,octa-cis-undecaprenyl diphospho-[N-acetyl-alpha-D-glucosaminyl-(1-&gt;4)]-N-acetyl-alpha-D-muramoyl-L-alanyl-D-glutamyl-meso-2,6-diaminopimeloyl-D-alanyl-D-alanine + UDP + H(+)</text>
        <dbReference type="Rhea" id="RHEA:31227"/>
        <dbReference type="ChEBI" id="CHEBI:15378"/>
        <dbReference type="ChEBI" id="CHEBI:57705"/>
        <dbReference type="ChEBI" id="CHEBI:58223"/>
        <dbReference type="ChEBI" id="CHEBI:61387"/>
        <dbReference type="ChEBI" id="CHEBI:61388"/>
        <dbReference type="EC" id="2.4.1.227"/>
    </reaction>
</comment>
<keyword evidence="7 10" id="KW-0472">Membrane</keyword>
<dbReference type="Proteomes" id="UP000252182">
    <property type="component" value="Chromosome"/>
</dbReference>
<dbReference type="Gene3D" id="3.40.50.2000">
    <property type="entry name" value="Glycogen Phosphorylase B"/>
    <property type="match status" value="2"/>
</dbReference>
<keyword evidence="4 10" id="KW-0808">Transferase</keyword>
<evidence type="ECO:0000256" key="9">
    <source>
        <dbReference type="ARBA" id="ARBA00023316"/>
    </source>
</evidence>
<comment type="similarity">
    <text evidence="10">Belongs to the glycosyltransferase 28 family. MurG subfamily.</text>
</comment>
<dbReference type="PANTHER" id="PTHR21015:SF22">
    <property type="entry name" value="GLYCOSYLTRANSFERASE"/>
    <property type="match status" value="1"/>
</dbReference>
<feature type="binding site" evidence="10">
    <location>
        <position position="126"/>
    </location>
    <ligand>
        <name>UDP-N-acetyl-alpha-D-glucosamine</name>
        <dbReference type="ChEBI" id="CHEBI:57705"/>
    </ligand>
</feature>
<evidence type="ECO:0000259" key="12">
    <source>
        <dbReference type="Pfam" id="PF04101"/>
    </source>
</evidence>
<keyword evidence="8 10" id="KW-0131">Cell cycle</keyword>
<evidence type="ECO:0000256" key="6">
    <source>
        <dbReference type="ARBA" id="ARBA00022984"/>
    </source>
</evidence>
<comment type="function">
    <text evidence="10">Cell wall formation. Catalyzes the transfer of a GlcNAc subunit on undecaprenyl-pyrophosphoryl-MurNAc-pentapeptide (lipid intermediate I) to form undecaprenyl-pyrophosphoryl-MurNAc-(pentapeptide)GlcNAc (lipid intermediate II).</text>
</comment>
<dbReference type="InterPro" id="IPR007235">
    <property type="entry name" value="Glyco_trans_28_C"/>
</dbReference>
<evidence type="ECO:0000259" key="11">
    <source>
        <dbReference type="Pfam" id="PF03033"/>
    </source>
</evidence>
<evidence type="ECO:0000256" key="10">
    <source>
        <dbReference type="HAMAP-Rule" id="MF_00033"/>
    </source>
</evidence>
<gene>
    <name evidence="10 13" type="primary">murG</name>
    <name evidence="13" type="ORF">DTO96_100288</name>
</gene>
<dbReference type="GO" id="GO:0051991">
    <property type="term" value="F:UDP-N-acetyl-D-glucosamine:N-acetylmuramoyl-L-alanyl-D-glutamyl-meso-2,6-diaminopimelyl-D-alanyl-D-alanine-diphosphoundecaprenol 4-beta-N-acetylglucosaminlytransferase activity"/>
    <property type="evidence" value="ECO:0007669"/>
    <property type="project" value="RHEA"/>
</dbReference>
<dbReference type="InterPro" id="IPR006009">
    <property type="entry name" value="GlcNAc_MurG"/>
</dbReference>
<keyword evidence="2 10" id="KW-0132">Cell division</keyword>
<evidence type="ECO:0000256" key="7">
    <source>
        <dbReference type="ARBA" id="ARBA00023136"/>
    </source>
</evidence>
<keyword evidence="3 10" id="KW-0328">Glycosyltransferase</keyword>
<evidence type="ECO:0000256" key="2">
    <source>
        <dbReference type="ARBA" id="ARBA00022618"/>
    </source>
</evidence>
<evidence type="ECO:0000256" key="4">
    <source>
        <dbReference type="ARBA" id="ARBA00022679"/>
    </source>
</evidence>
<keyword evidence="6 10" id="KW-0573">Peptidoglycan synthesis</keyword>
<dbReference type="CDD" id="cd03785">
    <property type="entry name" value="GT28_MurG"/>
    <property type="match status" value="1"/>
</dbReference>
<dbReference type="GO" id="GO:0009252">
    <property type="term" value="P:peptidoglycan biosynthetic process"/>
    <property type="evidence" value="ECO:0007669"/>
    <property type="project" value="UniProtKB-UniRule"/>
</dbReference>
<keyword evidence="1 10" id="KW-1003">Cell membrane</keyword>
<dbReference type="NCBIfam" id="TIGR01133">
    <property type="entry name" value="murG"/>
    <property type="match status" value="1"/>
</dbReference>
<protein>
    <recommendedName>
        <fullName evidence="10">UDP-N-acetylglucosamine--N-acetylmuramyl-(pentapeptide) pyrophosphoryl-undecaprenol N-acetylglucosamine transferase</fullName>
        <ecNumber evidence="10">2.4.1.227</ecNumber>
    </recommendedName>
    <alternativeName>
        <fullName evidence="10">Undecaprenyl-PP-MurNAc-pentapeptide-UDPGlcNAc GlcNAc transferase</fullName>
    </alternativeName>
</protein>
<dbReference type="GO" id="GO:0005975">
    <property type="term" value="P:carbohydrate metabolic process"/>
    <property type="evidence" value="ECO:0007669"/>
    <property type="project" value="InterPro"/>
</dbReference>
<evidence type="ECO:0000256" key="1">
    <source>
        <dbReference type="ARBA" id="ARBA00022475"/>
    </source>
</evidence>
<dbReference type="Pfam" id="PF03033">
    <property type="entry name" value="Glyco_transf_28"/>
    <property type="match status" value="1"/>
</dbReference>
<name>A0A345D891_9BURK</name>
<evidence type="ECO:0000256" key="5">
    <source>
        <dbReference type="ARBA" id="ARBA00022960"/>
    </source>
</evidence>
<evidence type="ECO:0000256" key="3">
    <source>
        <dbReference type="ARBA" id="ARBA00022676"/>
    </source>
</evidence>
<feature type="binding site" evidence="10">
    <location>
        <position position="244"/>
    </location>
    <ligand>
        <name>UDP-N-acetyl-alpha-D-glucosamine</name>
        <dbReference type="ChEBI" id="CHEBI:57705"/>
    </ligand>
</feature>
<comment type="caution">
    <text evidence="10">Lacks conserved residue(s) required for the propagation of feature annotation.</text>
</comment>
<dbReference type="EC" id="2.4.1.227" evidence="10"/>
<dbReference type="KEGG" id="hyf:DTO96_100288"/>
<dbReference type="HAMAP" id="MF_00033">
    <property type="entry name" value="MurG"/>
    <property type="match status" value="1"/>
</dbReference>
<reference evidence="14" key="1">
    <citation type="submission" date="2018-07" db="EMBL/GenBank/DDBJ databases">
        <authorList>
            <person name="Kim H."/>
        </authorList>
    </citation>
    <scope>NUCLEOTIDE SEQUENCE [LARGE SCALE GENOMIC DNA]</scope>
    <source>
        <strain evidence="14">F02</strain>
    </source>
</reference>
<sequence length="357" mass="37434">MSQKTIMIMAGGTGGHIMPGLAVAHELMQQGHKVVWLGGVMSSMEAKLVPQHGVEFNSVEFGGVRGKGWSTKLLFPIRLAKAVAQARAVFKQVKPDVVLGMGGYITVPGGLAAKMAGVPIVLHEQNSIVGLSNKLLAKIAQRVLSGFPNALPDAEWVGNPVKQAIVDVQEPDARYATHIGAFKIAVVGGSLGAQALNTVVPQALALMPEATRPEVIHQAGEKMIAALREGYAQAGVNAECVPFINDMAALYAQVDLLICRSGAMTVSELAAAGVPSIMVPFPFAVDDHQTSNAKLLTDVGAGMCIAQSSLTAQRLADELGRLTRDGLRVQAIKARTVAKPNATRDVARVCLDVAQAS</sequence>
<dbReference type="AlphaFoldDB" id="A0A345D891"/>
<keyword evidence="14" id="KW-1185">Reference proteome</keyword>
<dbReference type="InterPro" id="IPR004276">
    <property type="entry name" value="GlycoTrans_28_N"/>
</dbReference>
<keyword evidence="9 10" id="KW-0961">Cell wall biogenesis/degradation</keyword>
<dbReference type="Pfam" id="PF04101">
    <property type="entry name" value="Glyco_tran_28_C"/>
    <property type="match status" value="1"/>
</dbReference>
<proteinExistence type="inferred from homology"/>
<comment type="pathway">
    <text evidence="10">Cell wall biogenesis; peptidoglycan biosynthesis.</text>
</comment>
<organism evidence="13 14">
    <name type="scientific">Ephemeroptericola cinctiostellae</name>
    <dbReference type="NCBI Taxonomy" id="2268024"/>
    <lineage>
        <taxon>Bacteria</taxon>
        <taxon>Pseudomonadati</taxon>
        <taxon>Pseudomonadota</taxon>
        <taxon>Betaproteobacteria</taxon>
        <taxon>Burkholderiales</taxon>
        <taxon>Burkholderiaceae</taxon>
        <taxon>Ephemeroptericola</taxon>
    </lineage>
</organism>
<dbReference type="PANTHER" id="PTHR21015">
    <property type="entry name" value="UDP-N-ACETYLGLUCOSAMINE--N-ACETYLMURAMYL-(PENTAPEPTIDE) PYROPHOSPHORYL-UNDECAPRENOL N-ACETYLGLUCOSAMINE TRANSFERASE 1"/>
    <property type="match status" value="1"/>
</dbReference>
<keyword evidence="5 10" id="KW-0133">Cell shape</keyword>
<comment type="subcellular location">
    <subcellularLocation>
        <location evidence="10">Cell membrane</location>
        <topology evidence="10">Peripheral membrane protein</topology>
        <orientation evidence="10">Cytoplasmic side</orientation>
    </subcellularLocation>
</comment>
<feature type="domain" description="Glycosyl transferase family 28 C-terminal" evidence="12">
    <location>
        <begin position="184"/>
        <end position="335"/>
    </location>
</feature>
<dbReference type="GO" id="GO:0071555">
    <property type="term" value="P:cell wall organization"/>
    <property type="evidence" value="ECO:0007669"/>
    <property type="project" value="UniProtKB-KW"/>
</dbReference>
<dbReference type="SUPFAM" id="SSF53756">
    <property type="entry name" value="UDP-Glycosyltransferase/glycogen phosphorylase"/>
    <property type="match status" value="1"/>
</dbReference>
<dbReference type="UniPathway" id="UPA00219"/>
<feature type="binding site" evidence="10">
    <location>
        <begin position="13"/>
        <end position="15"/>
    </location>
    <ligand>
        <name>UDP-N-acetyl-alpha-D-glucosamine</name>
        <dbReference type="ChEBI" id="CHEBI:57705"/>
    </ligand>
</feature>
<dbReference type="GO" id="GO:0050511">
    <property type="term" value="F:undecaprenyldiphospho-muramoylpentapeptide beta-N-acetylglucosaminyltransferase activity"/>
    <property type="evidence" value="ECO:0007669"/>
    <property type="project" value="UniProtKB-UniRule"/>
</dbReference>
<evidence type="ECO:0000313" key="14">
    <source>
        <dbReference type="Proteomes" id="UP000252182"/>
    </source>
</evidence>
<feature type="binding site" evidence="10">
    <location>
        <position position="289"/>
    </location>
    <ligand>
        <name>UDP-N-acetyl-alpha-D-glucosamine</name>
        <dbReference type="ChEBI" id="CHEBI:57705"/>
    </ligand>
</feature>
<dbReference type="EMBL" id="CP031124">
    <property type="protein sequence ID" value="AXF84579.1"/>
    <property type="molecule type" value="Genomic_DNA"/>
</dbReference>